<proteinExistence type="predicted"/>
<feature type="compositionally biased region" description="Polar residues" evidence="1">
    <location>
        <begin position="36"/>
        <end position="65"/>
    </location>
</feature>
<sequence>MDNSCFGTRDQFQRQWKLKMQELQQEDEEAEEDATSHVNQLSTNRSLEVNGRSSANITAVRSQPAKTHVYRRSQEETTDRDSRSPSPLSDSDDGLNTNIGNTNPAPVEATKNKSLKCLPDRKSFGDRGRTIWYIKCPDIMYVL</sequence>
<comment type="caution">
    <text evidence="3">The sequence shown here is derived from an EMBL/GenBank/DDBJ whole genome shotgun (WGS) entry which is preliminary data.</text>
</comment>
<dbReference type="EMBL" id="CAJOBC010004019">
    <property type="protein sequence ID" value="CAF3811118.1"/>
    <property type="molecule type" value="Genomic_DNA"/>
</dbReference>
<feature type="compositionally biased region" description="Polar residues" evidence="1">
    <location>
        <begin position="94"/>
        <end position="104"/>
    </location>
</feature>
<dbReference type="AlphaFoldDB" id="A0A814JVH4"/>
<reference evidence="3" key="1">
    <citation type="submission" date="2021-02" db="EMBL/GenBank/DDBJ databases">
        <authorList>
            <person name="Nowell W R."/>
        </authorList>
    </citation>
    <scope>NUCLEOTIDE SEQUENCE</scope>
</reference>
<feature type="compositionally biased region" description="Basic and acidic residues" evidence="1">
    <location>
        <begin position="72"/>
        <end position="83"/>
    </location>
</feature>
<name>A0A814JVH4_9BILA</name>
<evidence type="ECO:0000313" key="3">
    <source>
        <dbReference type="EMBL" id="CAF1040896.1"/>
    </source>
</evidence>
<evidence type="ECO:0000313" key="4">
    <source>
        <dbReference type="EMBL" id="CAF3606695.1"/>
    </source>
</evidence>
<dbReference type="Proteomes" id="UP000682733">
    <property type="component" value="Unassembled WGS sequence"/>
</dbReference>
<dbReference type="EMBL" id="CAJNOQ010004019">
    <property type="protein sequence ID" value="CAF1040896.1"/>
    <property type="molecule type" value="Genomic_DNA"/>
</dbReference>
<keyword evidence="6" id="KW-1185">Reference proteome</keyword>
<evidence type="ECO:0000313" key="2">
    <source>
        <dbReference type="EMBL" id="CAF0822378.1"/>
    </source>
</evidence>
<accession>A0A814JVH4</accession>
<dbReference type="Proteomes" id="UP000663829">
    <property type="component" value="Unassembled WGS sequence"/>
</dbReference>
<evidence type="ECO:0000256" key="1">
    <source>
        <dbReference type="SAM" id="MobiDB-lite"/>
    </source>
</evidence>
<feature type="compositionally biased region" description="Acidic residues" evidence="1">
    <location>
        <begin position="24"/>
        <end position="33"/>
    </location>
</feature>
<dbReference type="Proteomes" id="UP000677228">
    <property type="component" value="Unassembled WGS sequence"/>
</dbReference>
<dbReference type="EMBL" id="CAJNOK010001638">
    <property type="protein sequence ID" value="CAF0822378.1"/>
    <property type="molecule type" value="Genomic_DNA"/>
</dbReference>
<dbReference type="EMBL" id="CAJOBA010001638">
    <property type="protein sequence ID" value="CAF3606695.1"/>
    <property type="molecule type" value="Genomic_DNA"/>
</dbReference>
<gene>
    <name evidence="3" type="ORF">GPM918_LOCUS15772</name>
    <name evidence="2" type="ORF">OVA965_LOCUS5714</name>
    <name evidence="5" type="ORF">SRO942_LOCUS15772</name>
    <name evidence="4" type="ORF">TMI583_LOCUS5711</name>
</gene>
<feature type="region of interest" description="Disordered" evidence="1">
    <location>
        <begin position="22"/>
        <end position="113"/>
    </location>
</feature>
<dbReference type="Proteomes" id="UP000681722">
    <property type="component" value="Unassembled WGS sequence"/>
</dbReference>
<evidence type="ECO:0000313" key="5">
    <source>
        <dbReference type="EMBL" id="CAF3811118.1"/>
    </source>
</evidence>
<organism evidence="3 6">
    <name type="scientific">Didymodactylos carnosus</name>
    <dbReference type="NCBI Taxonomy" id="1234261"/>
    <lineage>
        <taxon>Eukaryota</taxon>
        <taxon>Metazoa</taxon>
        <taxon>Spiralia</taxon>
        <taxon>Gnathifera</taxon>
        <taxon>Rotifera</taxon>
        <taxon>Eurotatoria</taxon>
        <taxon>Bdelloidea</taxon>
        <taxon>Philodinida</taxon>
        <taxon>Philodinidae</taxon>
        <taxon>Didymodactylos</taxon>
    </lineage>
</organism>
<protein>
    <submittedName>
        <fullName evidence="3">Uncharacterized protein</fullName>
    </submittedName>
</protein>
<evidence type="ECO:0000313" key="6">
    <source>
        <dbReference type="Proteomes" id="UP000663829"/>
    </source>
</evidence>